<evidence type="ECO:0000256" key="1">
    <source>
        <dbReference type="ARBA" id="ARBA00022737"/>
    </source>
</evidence>
<evidence type="ECO:0000313" key="3">
    <source>
        <dbReference type="EMBL" id="MET4568862.1"/>
    </source>
</evidence>
<keyword evidence="3" id="KW-0413">Isomerase</keyword>
<dbReference type="GO" id="GO:0016853">
    <property type="term" value="F:isomerase activity"/>
    <property type="evidence" value="ECO:0007669"/>
    <property type="project" value="UniProtKB-KW"/>
</dbReference>
<dbReference type="Pfam" id="PF01380">
    <property type="entry name" value="SIS"/>
    <property type="match status" value="1"/>
</dbReference>
<name>A0ABV2PW49_9GAMM</name>
<dbReference type="SUPFAM" id="SSF53697">
    <property type="entry name" value="SIS domain"/>
    <property type="match status" value="1"/>
</dbReference>
<dbReference type="RefSeq" id="WP_354547656.1">
    <property type="nucleotide sequence ID" value="NZ_JBEPSD010000001.1"/>
</dbReference>
<dbReference type="EMBL" id="JBEPSD010000001">
    <property type="protein sequence ID" value="MET4568862.1"/>
    <property type="molecule type" value="Genomic_DNA"/>
</dbReference>
<dbReference type="PANTHER" id="PTHR32502:SF3">
    <property type="entry name" value="D-GALACTOSAMINE-6-PHOSPHATE DEAMINASE AGAS-RELATED"/>
    <property type="match status" value="1"/>
</dbReference>
<dbReference type="InterPro" id="IPR050303">
    <property type="entry name" value="GatZ_KbaZ_carbometab"/>
</dbReference>
<dbReference type="Proteomes" id="UP001549251">
    <property type="component" value="Unassembled WGS sequence"/>
</dbReference>
<feature type="domain" description="SIS" evidence="2">
    <location>
        <begin position="64"/>
        <end position="215"/>
    </location>
</feature>
<evidence type="ECO:0000313" key="4">
    <source>
        <dbReference type="Proteomes" id="UP001549251"/>
    </source>
</evidence>
<reference evidence="3 4" key="1">
    <citation type="submission" date="2024-06" db="EMBL/GenBank/DDBJ databases">
        <title>Sorghum-associated microbial communities from plants grown in Nebraska, USA.</title>
        <authorList>
            <person name="Schachtman D."/>
        </authorList>
    </citation>
    <scope>NUCLEOTIDE SEQUENCE [LARGE SCALE GENOMIC DNA]</scope>
    <source>
        <strain evidence="3 4">1757</strain>
    </source>
</reference>
<dbReference type="InterPro" id="IPR001347">
    <property type="entry name" value="SIS_dom"/>
</dbReference>
<protein>
    <submittedName>
        <fullName evidence="3">Tagatose-6-phosphate ketose/aldose isomerase</fullName>
        <ecNumber evidence="3">5.-.-.-</ecNumber>
    </submittedName>
</protein>
<dbReference type="InterPro" id="IPR035466">
    <property type="entry name" value="GlmS/AgaS_SIS"/>
</dbReference>
<dbReference type="PANTHER" id="PTHR32502">
    <property type="entry name" value="N-ACETYLGALACTOSAMINE PERMEASE II COMPONENT-RELATED"/>
    <property type="match status" value="1"/>
</dbReference>
<feature type="domain" description="SIS" evidence="2">
    <location>
        <begin position="231"/>
        <end position="379"/>
    </location>
</feature>
<dbReference type="EC" id="5.-.-.-" evidence="3"/>
<keyword evidence="4" id="KW-1185">Reference proteome</keyword>
<proteinExistence type="predicted"/>
<dbReference type="CDD" id="cd05008">
    <property type="entry name" value="SIS_GlmS_GlmD_1"/>
    <property type="match status" value="1"/>
</dbReference>
<keyword evidence="1" id="KW-0677">Repeat</keyword>
<organism evidence="3 4">
    <name type="scientific">Rhodanobacter soli</name>
    <dbReference type="NCBI Taxonomy" id="590609"/>
    <lineage>
        <taxon>Bacteria</taxon>
        <taxon>Pseudomonadati</taxon>
        <taxon>Pseudomonadota</taxon>
        <taxon>Gammaproteobacteria</taxon>
        <taxon>Lysobacterales</taxon>
        <taxon>Rhodanobacteraceae</taxon>
        <taxon>Rhodanobacter</taxon>
    </lineage>
</organism>
<sequence>MPHSTIITMHAMTMTPTKYLGVTEPELIATGAIWTAREIEQQPQLLQQTHALVARLHAEIQAFAAPLINNPAARVILTGAGSSSYIGQCVAPLLDRQLAARVDAVPTTDIVCAPHLYLDPQQPLLLVSFGRSGNSPESLAAVELAESLVHEVRHLVVICNAAGALGSVPVAEAMTLLMPAETHDAGFAMTSSFSCMMYAVVAALLPAGTMDGRIGAIADATERVIGESLPLLHALALGQYDRVVYLGSGALQGLAREASLKLGELTNGAVATCFDSPLGFRHGPKTFITGRTLVMVFVSNDELTRRYDLDLVDELRRDGCAARIVEVSAQPRAASGADGIAVPAMADAVDLDLLWPYVAIAQIHAFLRARAMGVDPDNPNPAGVVNRVVQGVRLYVSNA</sequence>
<dbReference type="InterPro" id="IPR046348">
    <property type="entry name" value="SIS_dom_sf"/>
</dbReference>
<dbReference type="Gene3D" id="3.40.50.10490">
    <property type="entry name" value="Glucose-6-phosphate isomerase like protein, domain 1"/>
    <property type="match status" value="2"/>
</dbReference>
<evidence type="ECO:0000259" key="2">
    <source>
        <dbReference type="PROSITE" id="PS51464"/>
    </source>
</evidence>
<gene>
    <name evidence="3" type="ORF">ABIE04_001189</name>
</gene>
<accession>A0ABV2PW49</accession>
<dbReference type="PROSITE" id="PS51464">
    <property type="entry name" value="SIS"/>
    <property type="match status" value="2"/>
</dbReference>
<comment type="caution">
    <text evidence="3">The sequence shown here is derived from an EMBL/GenBank/DDBJ whole genome shotgun (WGS) entry which is preliminary data.</text>
</comment>